<dbReference type="Proteomes" id="UP000192596">
    <property type="component" value="Unassembled WGS sequence"/>
</dbReference>
<feature type="compositionally biased region" description="Basic residues" evidence="1">
    <location>
        <begin position="181"/>
        <end position="191"/>
    </location>
</feature>
<feature type="region of interest" description="Disordered" evidence="1">
    <location>
        <begin position="1"/>
        <end position="24"/>
    </location>
</feature>
<name>A0A1V8TIA9_9PEZI</name>
<evidence type="ECO:0000313" key="2">
    <source>
        <dbReference type="EMBL" id="OQO11117.1"/>
    </source>
</evidence>
<dbReference type="AlphaFoldDB" id="A0A1V8TIA9"/>
<organism evidence="2 3">
    <name type="scientific">Cryoendolithus antarcticus</name>
    <dbReference type="NCBI Taxonomy" id="1507870"/>
    <lineage>
        <taxon>Eukaryota</taxon>
        <taxon>Fungi</taxon>
        <taxon>Dikarya</taxon>
        <taxon>Ascomycota</taxon>
        <taxon>Pezizomycotina</taxon>
        <taxon>Dothideomycetes</taxon>
        <taxon>Dothideomycetidae</taxon>
        <taxon>Cladosporiales</taxon>
        <taxon>Cladosporiaceae</taxon>
        <taxon>Cryoendolithus</taxon>
    </lineage>
</organism>
<reference evidence="3" key="1">
    <citation type="submission" date="2017-03" db="EMBL/GenBank/DDBJ databases">
        <title>Genomes of endolithic fungi from Antarctica.</title>
        <authorList>
            <person name="Coleine C."/>
            <person name="Masonjones S."/>
            <person name="Stajich J.E."/>
        </authorList>
    </citation>
    <scope>NUCLEOTIDE SEQUENCE [LARGE SCALE GENOMIC DNA]</scope>
    <source>
        <strain evidence="3">CCFEE 5527</strain>
    </source>
</reference>
<comment type="caution">
    <text evidence="2">The sequence shown here is derived from an EMBL/GenBank/DDBJ whole genome shotgun (WGS) entry which is preliminary data.</text>
</comment>
<feature type="compositionally biased region" description="Low complexity" evidence="1">
    <location>
        <begin position="141"/>
        <end position="155"/>
    </location>
</feature>
<proteinExistence type="predicted"/>
<keyword evidence="3" id="KW-1185">Reference proteome</keyword>
<accession>A0A1V8TIA9</accession>
<evidence type="ECO:0000313" key="3">
    <source>
        <dbReference type="Proteomes" id="UP000192596"/>
    </source>
</evidence>
<dbReference type="EMBL" id="NAJO01000007">
    <property type="protein sequence ID" value="OQO11117.1"/>
    <property type="molecule type" value="Genomic_DNA"/>
</dbReference>
<dbReference type="InParanoid" id="A0A1V8TIA9"/>
<sequence length="191" mass="20464">MGTLGACTGPWGAPQEITNPDGSKQDCNDPRAYCNSAVDGTDPQKAFMFAKSLFPATSRLYRDSQTLLKLHRAAYENGFDAAEDIESVARGATSTHPPRRPATKVADTDAPAWESFTVGTRGTQAKQKVSGFRVFSSAPNAMPRRSPKRAPAAASTRKRGHTVALADDDDIVVPGTEKLSTRTKKPRSRGG</sequence>
<evidence type="ECO:0000256" key="1">
    <source>
        <dbReference type="SAM" id="MobiDB-lite"/>
    </source>
</evidence>
<protein>
    <submittedName>
        <fullName evidence="2">Uncharacterized protein</fullName>
    </submittedName>
</protein>
<gene>
    <name evidence="2" type="ORF">B0A48_05372</name>
</gene>
<feature type="region of interest" description="Disordered" evidence="1">
    <location>
        <begin position="136"/>
        <end position="191"/>
    </location>
</feature>